<keyword evidence="2" id="KW-1185">Reference proteome</keyword>
<reference evidence="1 2" key="1">
    <citation type="journal article" date="2020" name="Cell">
        <title>Large-Scale Comparative Analyses of Tick Genomes Elucidate Their Genetic Diversity and Vector Capacities.</title>
        <authorList>
            <consortium name="Tick Genome and Microbiome Consortium (TIGMIC)"/>
            <person name="Jia N."/>
            <person name="Wang J."/>
            <person name="Shi W."/>
            <person name="Du L."/>
            <person name="Sun Y."/>
            <person name="Zhan W."/>
            <person name="Jiang J.F."/>
            <person name="Wang Q."/>
            <person name="Zhang B."/>
            <person name="Ji P."/>
            <person name="Bell-Sakyi L."/>
            <person name="Cui X.M."/>
            <person name="Yuan T.T."/>
            <person name="Jiang B.G."/>
            <person name="Yang W.F."/>
            <person name="Lam T.T."/>
            <person name="Chang Q.C."/>
            <person name="Ding S.J."/>
            <person name="Wang X.J."/>
            <person name="Zhu J.G."/>
            <person name="Ruan X.D."/>
            <person name="Zhao L."/>
            <person name="Wei J.T."/>
            <person name="Ye R.Z."/>
            <person name="Que T.C."/>
            <person name="Du C.H."/>
            <person name="Zhou Y.H."/>
            <person name="Cheng J.X."/>
            <person name="Dai P.F."/>
            <person name="Guo W.B."/>
            <person name="Han X.H."/>
            <person name="Huang E.J."/>
            <person name="Li L.F."/>
            <person name="Wei W."/>
            <person name="Gao Y.C."/>
            <person name="Liu J.Z."/>
            <person name="Shao H.Z."/>
            <person name="Wang X."/>
            <person name="Wang C.C."/>
            <person name="Yang T.C."/>
            <person name="Huo Q.B."/>
            <person name="Li W."/>
            <person name="Chen H.Y."/>
            <person name="Chen S.E."/>
            <person name="Zhou L.G."/>
            <person name="Ni X.B."/>
            <person name="Tian J.H."/>
            <person name="Sheng Y."/>
            <person name="Liu T."/>
            <person name="Pan Y.S."/>
            <person name="Xia L.Y."/>
            <person name="Li J."/>
            <person name="Zhao F."/>
            <person name="Cao W.C."/>
        </authorList>
    </citation>
    <scope>NUCLEOTIDE SEQUENCE [LARGE SCALE GENOMIC DNA]</scope>
    <source>
        <strain evidence="1">Iper-2018</strain>
    </source>
</reference>
<comment type="caution">
    <text evidence="1">The sequence shown here is derived from an EMBL/GenBank/DDBJ whole genome shotgun (WGS) entry which is preliminary data.</text>
</comment>
<gene>
    <name evidence="1" type="ORF">HPB47_022690</name>
</gene>
<protein>
    <submittedName>
        <fullName evidence="1">Uncharacterized protein</fullName>
    </submittedName>
</protein>
<sequence length="520" mass="56526">MSASCGTGGDVADGVAMSADTSSLKLDPGADSAPGTPPGRRSSSPEESCAICLGKPENKSFTDSCFHIFCFSCLLEWSKVKAECPLCKQRFKSIVHNVRSFDDYDQYFVSSNNGGSNNGNGGAASAAAAAATLSATFNAFLVASRYAYMPMMTRGRRQQRPPHLFGCPLALPSRRAVRQRRTAPRTVPLLTSSTERRSLYDLNLWVRLGRRRSGAQVHPSHYRDNHARTHRLIPWLNRELIALLGGGNGAESQVAFVMDLVLALVTRYPVCSPEFVEHVRPFFGQNTPHFVHEFHAFAASPHDMVTYDRCATYEPMAAAVQRRSPAAPFLRQFAEADGGAESAADPGQPGPSGLQRRPVVQVVESESDESDCVVVDVVRPQEPVVIELSSGDEGERTAVAAPSNESAIAPAAPPAAPRRKRLPQKRRRSWQRICMSDSDSSSEDETTVRVTQVPSGGMLTVSFRSFMGGLFGRDSSGGRGGAEAGTAEEPCSSRQAIERAARNKRAHQRRLRQRESSDEE</sequence>
<organism evidence="1 2">
    <name type="scientific">Ixodes persulcatus</name>
    <name type="common">Taiga tick</name>
    <dbReference type="NCBI Taxonomy" id="34615"/>
    <lineage>
        <taxon>Eukaryota</taxon>
        <taxon>Metazoa</taxon>
        <taxon>Ecdysozoa</taxon>
        <taxon>Arthropoda</taxon>
        <taxon>Chelicerata</taxon>
        <taxon>Arachnida</taxon>
        <taxon>Acari</taxon>
        <taxon>Parasitiformes</taxon>
        <taxon>Ixodida</taxon>
        <taxon>Ixodoidea</taxon>
        <taxon>Ixodidae</taxon>
        <taxon>Ixodinae</taxon>
        <taxon>Ixodes</taxon>
    </lineage>
</organism>
<evidence type="ECO:0000313" key="1">
    <source>
        <dbReference type="EMBL" id="KAG0430447.1"/>
    </source>
</evidence>
<dbReference type="EMBL" id="JABSTQ010009321">
    <property type="protein sequence ID" value="KAG0430447.1"/>
    <property type="molecule type" value="Genomic_DNA"/>
</dbReference>
<evidence type="ECO:0000313" key="2">
    <source>
        <dbReference type="Proteomes" id="UP000805193"/>
    </source>
</evidence>
<proteinExistence type="predicted"/>
<name>A0AC60Q9F7_IXOPE</name>
<dbReference type="Proteomes" id="UP000805193">
    <property type="component" value="Unassembled WGS sequence"/>
</dbReference>
<accession>A0AC60Q9F7</accession>